<keyword evidence="3 7" id="KW-0812">Transmembrane</keyword>
<gene>
    <name evidence="8" type="ORF">BVC80_65g19</name>
</gene>
<evidence type="ECO:0000256" key="6">
    <source>
        <dbReference type="SAM" id="MobiDB-lite"/>
    </source>
</evidence>
<protein>
    <recommendedName>
        <fullName evidence="10">DUF679 domain membrane protein 2</fullName>
    </recommendedName>
</protein>
<dbReference type="Proteomes" id="UP000195402">
    <property type="component" value="Unassembled WGS sequence"/>
</dbReference>
<keyword evidence="9" id="KW-1185">Reference proteome</keyword>
<organism evidence="8 9">
    <name type="scientific">Macleaya cordata</name>
    <name type="common">Five-seeded plume-poppy</name>
    <name type="synonym">Bocconia cordata</name>
    <dbReference type="NCBI Taxonomy" id="56857"/>
    <lineage>
        <taxon>Eukaryota</taxon>
        <taxon>Viridiplantae</taxon>
        <taxon>Streptophyta</taxon>
        <taxon>Embryophyta</taxon>
        <taxon>Tracheophyta</taxon>
        <taxon>Spermatophyta</taxon>
        <taxon>Magnoliopsida</taxon>
        <taxon>Ranunculales</taxon>
        <taxon>Papaveraceae</taxon>
        <taxon>Papaveroideae</taxon>
        <taxon>Macleaya</taxon>
    </lineage>
</organism>
<comment type="similarity">
    <text evidence="2">Belongs to the plant DMP1 protein family.</text>
</comment>
<evidence type="ECO:0000313" key="8">
    <source>
        <dbReference type="EMBL" id="OVA14973.1"/>
    </source>
</evidence>
<keyword evidence="4 7" id="KW-1133">Transmembrane helix</keyword>
<feature type="region of interest" description="Disordered" evidence="6">
    <location>
        <begin position="1"/>
        <end position="32"/>
    </location>
</feature>
<feature type="transmembrane region" description="Helical" evidence="7">
    <location>
        <begin position="50"/>
        <end position="69"/>
    </location>
</feature>
<name>A0A200QWX3_MACCD</name>
<dbReference type="GO" id="GO:0016020">
    <property type="term" value="C:membrane"/>
    <property type="evidence" value="ECO:0007669"/>
    <property type="project" value="UniProtKB-SubCell"/>
</dbReference>
<dbReference type="EMBL" id="MVGT01000928">
    <property type="protein sequence ID" value="OVA14973.1"/>
    <property type="molecule type" value="Genomic_DNA"/>
</dbReference>
<dbReference type="OrthoDB" id="525686at2759"/>
<comment type="subcellular location">
    <subcellularLocation>
        <location evidence="1">Membrane</location>
        <topology evidence="1">Multi-pass membrane protein</topology>
    </subcellularLocation>
</comment>
<proteinExistence type="inferred from homology"/>
<dbReference type="STRING" id="56857.A0A200QWX3"/>
<feature type="compositionally biased region" description="Basic and acidic residues" evidence="6">
    <location>
        <begin position="9"/>
        <end position="21"/>
    </location>
</feature>
<reference evidence="8" key="1">
    <citation type="journal article" date="2017" name="Mol. Plant">
        <title>The Genome of Medicinal Plant Macleaya cordata Provides New Insights into Benzylisoquinoline Alkaloids Metabolism.</title>
        <authorList>
            <person name="Liu X."/>
            <person name="Liu Y."/>
            <person name="Huang P."/>
            <person name="Ma Y."/>
            <person name="Qing Z."/>
            <person name="Tang Q."/>
            <person name="Cao H."/>
            <person name="Cheng P."/>
            <person name="Zheng Y."/>
            <person name="Yuan Z."/>
            <person name="Zhou Y."/>
            <person name="Liu J."/>
            <person name="Tang Z."/>
            <person name="Zhuo Y."/>
            <person name="Zhang Y."/>
            <person name="Yu L."/>
            <person name="Huang J."/>
            <person name="Yang P."/>
            <person name="Peng Q."/>
            <person name="Zhang J."/>
            <person name="Jiang W."/>
            <person name="Zhang Z."/>
            <person name="Lin K."/>
            <person name="Ro D.K."/>
            <person name="Chen X."/>
            <person name="Xiong X."/>
            <person name="Shang Y."/>
            <person name="Huang S."/>
            <person name="Zeng J."/>
        </authorList>
    </citation>
    <scope>NUCLEOTIDE SEQUENCE [LARGE SCALE GENOMIC DNA]</scope>
    <source>
        <strain evidence="8">BLH2017</strain>
        <tissue evidence="8">Root</tissue>
    </source>
</reference>
<comment type="caution">
    <text evidence="8">The sequence shown here is derived from an EMBL/GenBank/DDBJ whole genome shotgun (WGS) entry which is preliminary data.</text>
</comment>
<feature type="transmembrane region" description="Helical" evidence="7">
    <location>
        <begin position="111"/>
        <end position="130"/>
    </location>
</feature>
<dbReference type="GO" id="GO:0005737">
    <property type="term" value="C:cytoplasm"/>
    <property type="evidence" value="ECO:0007669"/>
    <property type="project" value="UniProtKB-ARBA"/>
</dbReference>
<feature type="transmembrane region" description="Helical" evidence="7">
    <location>
        <begin position="142"/>
        <end position="162"/>
    </location>
</feature>
<evidence type="ECO:0008006" key="10">
    <source>
        <dbReference type="Google" id="ProtNLM"/>
    </source>
</evidence>
<dbReference type="AlphaFoldDB" id="A0A200QWX3"/>
<evidence type="ECO:0000313" key="9">
    <source>
        <dbReference type="Proteomes" id="UP000195402"/>
    </source>
</evidence>
<feature type="transmembrane region" description="Helical" evidence="7">
    <location>
        <begin position="182"/>
        <end position="201"/>
    </location>
</feature>
<dbReference type="InterPro" id="IPR007770">
    <property type="entry name" value="DMP"/>
</dbReference>
<accession>A0A200QWX3</accession>
<dbReference type="PANTHER" id="PTHR31621">
    <property type="entry name" value="PROTEIN DMP3"/>
    <property type="match status" value="1"/>
</dbReference>
<dbReference type="InParanoid" id="A0A200QWX3"/>
<sequence>MSLRPTTKSTKETTDKIKELKQDDDDVQTQKKPTLSQRALTQTLTSTANLANLLPTSTVLAFQFLTPIFTNNGSCDTVTRLLTQLLLLLLASSCFLASFTDSFRSPEGQVYYGFATFKGIWFFDCYPTAGSSYFPDLTKYKLRFIDGVHAVLSVLVFISVALKDKNVSHCFYPEPKFGTQQALNIVPVGIGLISSLLFVVFPTSRHGIGYPVNSKS</sequence>
<dbReference type="Pfam" id="PF05078">
    <property type="entry name" value="DUF679"/>
    <property type="match status" value="1"/>
</dbReference>
<evidence type="ECO:0000256" key="3">
    <source>
        <dbReference type="ARBA" id="ARBA00022692"/>
    </source>
</evidence>
<evidence type="ECO:0000256" key="7">
    <source>
        <dbReference type="SAM" id="Phobius"/>
    </source>
</evidence>
<dbReference type="OMA" id="LWLIDYP"/>
<feature type="transmembrane region" description="Helical" evidence="7">
    <location>
        <begin position="81"/>
        <end position="99"/>
    </location>
</feature>
<evidence type="ECO:0000256" key="5">
    <source>
        <dbReference type="ARBA" id="ARBA00023136"/>
    </source>
</evidence>
<keyword evidence="5 7" id="KW-0472">Membrane</keyword>
<evidence type="ECO:0000256" key="1">
    <source>
        <dbReference type="ARBA" id="ARBA00004141"/>
    </source>
</evidence>
<dbReference type="PANTHER" id="PTHR31621:SF1">
    <property type="entry name" value="PROTEIN DMP5"/>
    <property type="match status" value="1"/>
</dbReference>
<dbReference type="GO" id="GO:0010256">
    <property type="term" value="P:endomembrane system organization"/>
    <property type="evidence" value="ECO:0007669"/>
    <property type="project" value="TreeGrafter"/>
</dbReference>
<evidence type="ECO:0000256" key="2">
    <source>
        <dbReference type="ARBA" id="ARBA00008707"/>
    </source>
</evidence>
<evidence type="ECO:0000256" key="4">
    <source>
        <dbReference type="ARBA" id="ARBA00022989"/>
    </source>
</evidence>